<keyword evidence="1 2" id="KW-0378">Hydrolase</keyword>
<dbReference type="PANTHER" id="PTHR33886:SF8">
    <property type="entry name" value="UNSATURATED RHAMNOGALACTURONAN HYDROLASE (EUROFUNG)"/>
    <property type="match status" value="1"/>
</dbReference>
<reference evidence="2" key="1">
    <citation type="submission" date="2020-10" db="EMBL/GenBank/DDBJ databases">
        <authorList>
            <person name="Gilroy R."/>
        </authorList>
    </citation>
    <scope>NUCLEOTIDE SEQUENCE</scope>
    <source>
        <strain evidence="2">CHK181-108</strain>
    </source>
</reference>
<accession>A0A9D1H4F3</accession>
<evidence type="ECO:0000313" key="2">
    <source>
        <dbReference type="EMBL" id="HIT86165.1"/>
    </source>
</evidence>
<organism evidence="2 3">
    <name type="scientific">Candidatus Ornithomonoglobus intestinigallinarum</name>
    <dbReference type="NCBI Taxonomy" id="2840894"/>
    <lineage>
        <taxon>Bacteria</taxon>
        <taxon>Bacillati</taxon>
        <taxon>Bacillota</taxon>
        <taxon>Clostridia</taxon>
        <taxon>Candidatus Ornithomonoglobus</taxon>
    </lineage>
</organism>
<dbReference type="PANTHER" id="PTHR33886">
    <property type="entry name" value="UNSATURATED RHAMNOGALACTURONAN HYDROLASE (EUROFUNG)"/>
    <property type="match status" value="1"/>
</dbReference>
<comment type="caution">
    <text evidence="2">The sequence shown here is derived from an EMBL/GenBank/DDBJ whole genome shotgun (WGS) entry which is preliminary data.</text>
</comment>
<dbReference type="GO" id="GO:0005975">
    <property type="term" value="P:carbohydrate metabolic process"/>
    <property type="evidence" value="ECO:0007669"/>
    <property type="project" value="InterPro"/>
</dbReference>
<dbReference type="InterPro" id="IPR052043">
    <property type="entry name" value="PolySaccharide_Degr_Enz"/>
</dbReference>
<dbReference type="AlphaFoldDB" id="A0A9D1H4F3"/>
<dbReference type="SUPFAM" id="SSF48208">
    <property type="entry name" value="Six-hairpin glycosidases"/>
    <property type="match status" value="1"/>
</dbReference>
<dbReference type="GO" id="GO:0016787">
    <property type="term" value="F:hydrolase activity"/>
    <property type="evidence" value="ECO:0007669"/>
    <property type="project" value="UniProtKB-KW"/>
</dbReference>
<dbReference type="EMBL" id="DVLU01000104">
    <property type="protein sequence ID" value="HIT86165.1"/>
    <property type="molecule type" value="Genomic_DNA"/>
</dbReference>
<dbReference type="Proteomes" id="UP000824165">
    <property type="component" value="Unassembled WGS sequence"/>
</dbReference>
<dbReference type="InterPro" id="IPR010905">
    <property type="entry name" value="Glyco_hydro_88"/>
</dbReference>
<evidence type="ECO:0000313" key="3">
    <source>
        <dbReference type="Proteomes" id="UP000824165"/>
    </source>
</evidence>
<dbReference type="Pfam" id="PF07470">
    <property type="entry name" value="Glyco_hydro_88"/>
    <property type="match status" value="1"/>
</dbReference>
<evidence type="ECO:0000256" key="1">
    <source>
        <dbReference type="ARBA" id="ARBA00022801"/>
    </source>
</evidence>
<gene>
    <name evidence="2" type="ORF">IAA60_09740</name>
</gene>
<proteinExistence type="predicted"/>
<dbReference type="InterPro" id="IPR008928">
    <property type="entry name" value="6-hairpin_glycosidase_sf"/>
</dbReference>
<dbReference type="Gene3D" id="1.50.10.10">
    <property type="match status" value="1"/>
</dbReference>
<reference evidence="2" key="2">
    <citation type="journal article" date="2021" name="PeerJ">
        <title>Extensive microbial diversity within the chicken gut microbiome revealed by metagenomics and culture.</title>
        <authorList>
            <person name="Gilroy R."/>
            <person name="Ravi A."/>
            <person name="Getino M."/>
            <person name="Pursley I."/>
            <person name="Horton D.L."/>
            <person name="Alikhan N.F."/>
            <person name="Baker D."/>
            <person name="Gharbi K."/>
            <person name="Hall N."/>
            <person name="Watson M."/>
            <person name="Adriaenssens E.M."/>
            <person name="Foster-Nyarko E."/>
            <person name="Jarju S."/>
            <person name="Secka A."/>
            <person name="Antonio M."/>
            <person name="Oren A."/>
            <person name="Chaudhuri R.R."/>
            <person name="La Ragione R."/>
            <person name="Hildebrand F."/>
            <person name="Pallen M.J."/>
        </authorList>
    </citation>
    <scope>NUCLEOTIDE SEQUENCE</scope>
    <source>
        <strain evidence="2">CHK181-108</strain>
    </source>
</reference>
<name>A0A9D1H4F3_9FIRM</name>
<sequence>MTIRQTLIKTADRMTAIKNDGMDESCPIGIIDISNWEWPQGVGMYGLFKLYKATGEKKYLAYLEDWYDGNIKKGLPPRNVNTTAPMLALTYIYEETKRGDYLELITDWARWVHEDMTRTEEGGIQHAVSGEENSGQLWIDTLFMTALFLARAGVLLGVDEYKEDAKKQFLIHIKYLYDKKTGFWFHGWSFEGRHNFAEALWARGNCWYTIGACEILEILGIKDGAFYDYITDTLASQAEALYKAQDEGGGWHTLLNDKTSYIEVSAAAGFCCGLLKAVRMGCIDEKYRETGLKALKCVIDNISGDGTVENVSYGTGMGRDLDHYRNIPLCPMTYGQALAVLALMEGLYNDENA</sequence>
<dbReference type="InterPro" id="IPR012341">
    <property type="entry name" value="6hp_glycosidase-like_sf"/>
</dbReference>
<protein>
    <submittedName>
        <fullName evidence="2">Glycoside hydrolase family 88 protein</fullName>
    </submittedName>
</protein>